<dbReference type="GO" id="GO:0005524">
    <property type="term" value="F:ATP binding"/>
    <property type="evidence" value="ECO:0007669"/>
    <property type="project" value="UniProtKB-KW"/>
</dbReference>
<dbReference type="FunCoup" id="A0A409XP66">
    <property type="interactions" value="582"/>
</dbReference>
<comment type="pathway">
    <text evidence="1 10">Phospholipid metabolism; phosphatidylglycerol biosynthesis; phosphatidylglycerol from CDP-diacylglycerol: step 1/2.</text>
</comment>
<keyword evidence="5" id="KW-0677">Repeat</keyword>
<keyword evidence="4 10" id="KW-0808">Transferase</keyword>
<dbReference type="InterPro" id="IPR016270">
    <property type="entry name" value="PGS1"/>
</dbReference>
<keyword evidence="10" id="KW-0496">Mitochondrion</keyword>
<evidence type="ECO:0000259" key="11">
    <source>
        <dbReference type="PROSITE" id="PS50035"/>
    </source>
</evidence>
<evidence type="ECO:0000256" key="10">
    <source>
        <dbReference type="RuleBase" id="RU365024"/>
    </source>
</evidence>
<dbReference type="GO" id="GO:0008444">
    <property type="term" value="F:CDP-diacylglycerol-glycerol-3-phosphate 3-phosphatidyltransferase activity"/>
    <property type="evidence" value="ECO:0007669"/>
    <property type="project" value="UniProtKB-EC"/>
</dbReference>
<reference evidence="12 13" key="1">
    <citation type="journal article" date="2018" name="Evol. Lett.">
        <title>Horizontal gene cluster transfer increased hallucinogenic mushroom diversity.</title>
        <authorList>
            <person name="Reynolds H.T."/>
            <person name="Vijayakumar V."/>
            <person name="Gluck-Thaler E."/>
            <person name="Korotkin H.B."/>
            <person name="Matheny P.B."/>
            <person name="Slot J.C."/>
        </authorList>
    </citation>
    <scope>NUCLEOTIDE SEQUENCE [LARGE SCALE GENOMIC DNA]</scope>
    <source>
        <strain evidence="12 13">2631</strain>
    </source>
</reference>
<sequence>MWQRLSLWKAPTLARIPFAYQRRWISTRLIDRSIRDFTLELANRQPVFPIPASSIRILTEPSQFYMTLLDMINQAERRIFLSSLYIGSEEGELISALARRLREIPTLKLDLLLDLNRSTRPGRDSTANILLPLLQEFPARVNVSMFRSPSLRGLLAKVVPPRFNEGWGTWHAKIYGVDDNVMISGANLNKSYFTNRQDRYLHFSSQPNIAQYCFEFMQTVTNFSFKLLPASRHSSSSSPAPNPHSYTNDDYTLHWPNSSTHPHHFNSIAESAFSRFQTKYRDLTLSTPKTESDTSNHALVVPIIQAGQFNIREEESTFRSLFRNLVHSGRPLLDLTSGYFSLYRPYQDLILKAFSVDCRIVASSPKANSFYGSKGISGRIPEGYTLYEKRFMKAVAKAGRIWKEKSPEQGNGVLLSEWEKPGWTYHAKGIWLSPGPSSLPILTLFGSTNLNSRSAHIDTELSFLLIIPSVQHTDSTASAGLSSAISDPPLLSLRKGLRREIEKIRSNAVEWKGGHREVRWSTKLIVWLVKGML</sequence>
<proteinExistence type="inferred from homology"/>
<dbReference type="PROSITE" id="PS50035">
    <property type="entry name" value="PLD"/>
    <property type="match status" value="1"/>
</dbReference>
<dbReference type="InParanoid" id="A0A409XP66"/>
<keyword evidence="3 10" id="KW-0444">Lipid biosynthesis</keyword>
<dbReference type="CDD" id="cd09135">
    <property type="entry name" value="PLDc_PGS1_euk_1"/>
    <property type="match status" value="1"/>
</dbReference>
<dbReference type="SUPFAM" id="SSF56024">
    <property type="entry name" value="Phospholipase D/nuclease"/>
    <property type="match status" value="1"/>
</dbReference>
<comment type="similarity">
    <text evidence="2 10">Belongs to the CDP-alcohol phosphatidyltransferase class-II family.</text>
</comment>
<evidence type="ECO:0000256" key="7">
    <source>
        <dbReference type="ARBA" id="ARBA00023209"/>
    </source>
</evidence>
<dbReference type="GO" id="GO:0032049">
    <property type="term" value="P:cardiolipin biosynthetic process"/>
    <property type="evidence" value="ECO:0007669"/>
    <property type="project" value="InterPro"/>
</dbReference>
<dbReference type="UniPathway" id="UPA00084">
    <property type="reaction ID" value="UER00503"/>
</dbReference>
<evidence type="ECO:0000256" key="1">
    <source>
        <dbReference type="ARBA" id="ARBA00005042"/>
    </source>
</evidence>
<comment type="caution">
    <text evidence="12">The sequence shown here is derived from an EMBL/GenBank/DDBJ whole genome shotgun (WGS) entry which is preliminary data.</text>
</comment>
<dbReference type="InterPro" id="IPR001736">
    <property type="entry name" value="PLipase_D/transphosphatidylase"/>
</dbReference>
<dbReference type="CDD" id="cd09137">
    <property type="entry name" value="PLDc_PGS1_euk_2"/>
    <property type="match status" value="1"/>
</dbReference>
<comment type="function">
    <text evidence="10">Functions in the biosynthesis of the anionic phospholipids phosphatidylglycerol and cardiolipin.</text>
</comment>
<evidence type="ECO:0000256" key="2">
    <source>
        <dbReference type="ARBA" id="ARBA00010682"/>
    </source>
</evidence>
<feature type="domain" description="PLD phosphodiesterase" evidence="11">
    <location>
        <begin position="171"/>
        <end position="192"/>
    </location>
</feature>
<name>A0A409XP66_PSICY</name>
<evidence type="ECO:0000256" key="9">
    <source>
        <dbReference type="ARBA" id="ARBA00048586"/>
    </source>
</evidence>
<dbReference type="GO" id="GO:0005739">
    <property type="term" value="C:mitochondrion"/>
    <property type="evidence" value="ECO:0007669"/>
    <property type="project" value="UniProtKB-SubCell"/>
</dbReference>
<keyword evidence="10" id="KW-0547">Nucleotide-binding</keyword>
<evidence type="ECO:0000313" key="13">
    <source>
        <dbReference type="Proteomes" id="UP000283269"/>
    </source>
</evidence>
<dbReference type="PIRSF" id="PIRSF000850">
    <property type="entry name" value="Phospholipase_D_PSS"/>
    <property type="match status" value="1"/>
</dbReference>
<dbReference type="PANTHER" id="PTHR12586">
    <property type="entry name" value="CDP-DIACYLGLYCEROL--SERINE O-PHOSPHATIDYLTRANSFERASE"/>
    <property type="match status" value="1"/>
</dbReference>
<comment type="catalytic activity">
    <reaction evidence="9 10">
        <text>a CDP-1,2-diacyl-sn-glycerol + sn-glycerol 3-phosphate = a 1,2-diacyl-sn-glycero-3-phospho-(1'-sn-glycero-3'-phosphate) + CMP + H(+)</text>
        <dbReference type="Rhea" id="RHEA:12593"/>
        <dbReference type="ChEBI" id="CHEBI:15378"/>
        <dbReference type="ChEBI" id="CHEBI:57597"/>
        <dbReference type="ChEBI" id="CHEBI:58332"/>
        <dbReference type="ChEBI" id="CHEBI:60110"/>
        <dbReference type="ChEBI" id="CHEBI:60377"/>
        <dbReference type="EC" id="2.7.8.5"/>
    </reaction>
</comment>
<protein>
    <recommendedName>
        <fullName evidence="10">CDP-diacylglycerol--glycerol-3-phosphate 3-phosphatidyltransferase</fullName>
        <ecNumber evidence="10">2.7.8.5</ecNumber>
    </recommendedName>
</protein>
<keyword evidence="10" id="KW-0067">ATP-binding</keyword>
<dbReference type="PANTHER" id="PTHR12586:SF1">
    <property type="entry name" value="CDP-DIACYLGLYCEROL--GLYCEROL-3-PHOSPHATE 3-PHOSPHATIDYLTRANSFERASE, MITOCHONDRIAL"/>
    <property type="match status" value="1"/>
</dbReference>
<evidence type="ECO:0000256" key="4">
    <source>
        <dbReference type="ARBA" id="ARBA00022679"/>
    </source>
</evidence>
<keyword evidence="8 10" id="KW-1208">Phospholipid metabolism</keyword>
<evidence type="ECO:0000256" key="8">
    <source>
        <dbReference type="ARBA" id="ARBA00023264"/>
    </source>
</evidence>
<dbReference type="EMBL" id="NHYD01001022">
    <property type="protein sequence ID" value="PPQ92572.1"/>
    <property type="molecule type" value="Genomic_DNA"/>
</dbReference>
<evidence type="ECO:0000256" key="5">
    <source>
        <dbReference type="ARBA" id="ARBA00022737"/>
    </source>
</evidence>
<evidence type="ECO:0000256" key="3">
    <source>
        <dbReference type="ARBA" id="ARBA00022516"/>
    </source>
</evidence>
<keyword evidence="13" id="KW-1185">Reference proteome</keyword>
<dbReference type="Gene3D" id="3.30.870.10">
    <property type="entry name" value="Endonuclease Chain A"/>
    <property type="match status" value="2"/>
</dbReference>
<dbReference type="Proteomes" id="UP000283269">
    <property type="component" value="Unassembled WGS sequence"/>
</dbReference>
<dbReference type="OrthoDB" id="10250191at2759"/>
<keyword evidence="7 10" id="KW-0594">Phospholipid biosynthesis</keyword>
<keyword evidence="6 10" id="KW-0443">Lipid metabolism</keyword>
<dbReference type="AlphaFoldDB" id="A0A409XP66"/>
<evidence type="ECO:0000313" key="12">
    <source>
        <dbReference type="EMBL" id="PPQ92572.1"/>
    </source>
</evidence>
<accession>A0A409XP66</accession>
<dbReference type="STRING" id="93625.A0A409XP66"/>
<evidence type="ECO:0000256" key="6">
    <source>
        <dbReference type="ARBA" id="ARBA00023098"/>
    </source>
</evidence>
<gene>
    <name evidence="12" type="ORF">CVT25_007264</name>
</gene>
<comment type="subcellular location">
    <subcellularLocation>
        <location evidence="10">Mitochondrion</location>
    </subcellularLocation>
</comment>
<dbReference type="EC" id="2.7.8.5" evidence="10"/>
<organism evidence="12 13">
    <name type="scientific">Psilocybe cyanescens</name>
    <dbReference type="NCBI Taxonomy" id="93625"/>
    <lineage>
        <taxon>Eukaryota</taxon>
        <taxon>Fungi</taxon>
        <taxon>Dikarya</taxon>
        <taxon>Basidiomycota</taxon>
        <taxon>Agaricomycotina</taxon>
        <taxon>Agaricomycetes</taxon>
        <taxon>Agaricomycetidae</taxon>
        <taxon>Agaricales</taxon>
        <taxon>Agaricineae</taxon>
        <taxon>Strophariaceae</taxon>
        <taxon>Psilocybe</taxon>
    </lineage>
</organism>